<dbReference type="OrthoDB" id="9805070at2"/>
<keyword evidence="1" id="KW-0732">Signal</keyword>
<sequence length="300" mass="32584">MINIIIVSEKMAKPKTLGVFESLGIVLALILVPVVLTLLFITPQQVIKSQGVKAMLPPHLRGAMLSTQSHLDAYAKQIGELQARILRLDAQNQRLSKLAGVKSSAEPINQRTPVNDLMGQGGPLVKDSPLSEEDLKTIIEQMSADLDVRDEFQGKLEAKLLQSSVLREMLPNSSPVGVAYSSSSYGWRIDPLSGHRAFHEGLDFPASVGTAVYAAADGIVTTAVQTPDYGNLLKIDHGSGLETRYAHNSKLLVKSGERVTKGQKIALIGSTGRSTGPHLHYEIRLNGNPLDPREYLRNHS</sequence>
<accession>A0A5C7WLW8</accession>
<dbReference type="Proteomes" id="UP000321374">
    <property type="component" value="Unassembled WGS sequence"/>
</dbReference>
<dbReference type="PANTHER" id="PTHR21666:SF289">
    <property type="entry name" value="L-ALA--D-GLU ENDOPEPTIDASE"/>
    <property type="match status" value="1"/>
</dbReference>
<evidence type="ECO:0000256" key="2">
    <source>
        <dbReference type="SAM" id="Coils"/>
    </source>
</evidence>
<protein>
    <submittedName>
        <fullName evidence="5">M23 family metallopeptidase</fullName>
    </submittedName>
</protein>
<keyword evidence="3" id="KW-0472">Membrane</keyword>
<evidence type="ECO:0000313" key="6">
    <source>
        <dbReference type="Proteomes" id="UP000321374"/>
    </source>
</evidence>
<evidence type="ECO:0000256" key="3">
    <source>
        <dbReference type="SAM" id="Phobius"/>
    </source>
</evidence>
<feature type="transmembrane region" description="Helical" evidence="3">
    <location>
        <begin position="20"/>
        <end position="41"/>
    </location>
</feature>
<organism evidence="5 6">
    <name type="scientific">Methylophilus methylotrophus</name>
    <name type="common">Bacterium W3A1</name>
    <dbReference type="NCBI Taxonomy" id="17"/>
    <lineage>
        <taxon>Bacteria</taxon>
        <taxon>Pseudomonadati</taxon>
        <taxon>Pseudomonadota</taxon>
        <taxon>Betaproteobacteria</taxon>
        <taxon>Nitrosomonadales</taxon>
        <taxon>Methylophilaceae</taxon>
        <taxon>Methylophilus</taxon>
    </lineage>
</organism>
<dbReference type="Gene3D" id="2.70.70.10">
    <property type="entry name" value="Glucose Permease (Domain IIA)"/>
    <property type="match status" value="1"/>
</dbReference>
<evidence type="ECO:0000313" key="5">
    <source>
        <dbReference type="EMBL" id="TXI38380.1"/>
    </source>
</evidence>
<feature type="domain" description="M23ase beta-sheet core" evidence="4">
    <location>
        <begin position="198"/>
        <end position="292"/>
    </location>
</feature>
<proteinExistence type="predicted"/>
<dbReference type="InterPro" id="IPR016047">
    <property type="entry name" value="M23ase_b-sheet_dom"/>
</dbReference>
<dbReference type="STRING" id="1122236.GCA_000378225_01185"/>
<dbReference type="InterPro" id="IPR011055">
    <property type="entry name" value="Dup_hybrid_motif"/>
</dbReference>
<keyword evidence="3" id="KW-1133">Transmembrane helix</keyword>
<dbReference type="CDD" id="cd12797">
    <property type="entry name" value="M23_peptidase"/>
    <property type="match status" value="1"/>
</dbReference>
<evidence type="ECO:0000259" key="4">
    <source>
        <dbReference type="Pfam" id="PF01551"/>
    </source>
</evidence>
<dbReference type="AlphaFoldDB" id="A0A5C7WLW8"/>
<feature type="coiled-coil region" evidence="2">
    <location>
        <begin position="71"/>
        <end position="98"/>
    </location>
</feature>
<dbReference type="SUPFAM" id="SSF51261">
    <property type="entry name" value="Duplicated hybrid motif"/>
    <property type="match status" value="1"/>
</dbReference>
<dbReference type="PANTHER" id="PTHR21666">
    <property type="entry name" value="PEPTIDASE-RELATED"/>
    <property type="match status" value="1"/>
</dbReference>
<dbReference type="EMBL" id="SSGG01000022">
    <property type="protein sequence ID" value="TXI38380.1"/>
    <property type="molecule type" value="Genomic_DNA"/>
</dbReference>
<keyword evidence="3" id="KW-0812">Transmembrane</keyword>
<gene>
    <name evidence="5" type="ORF">E6Q51_01190</name>
</gene>
<reference evidence="5 6" key="1">
    <citation type="submission" date="2018-09" db="EMBL/GenBank/DDBJ databases">
        <title>Metagenome Assembled Genomes from an Advanced Water Purification Facility.</title>
        <authorList>
            <person name="Stamps B.W."/>
            <person name="Spear J.R."/>
        </authorList>
    </citation>
    <scope>NUCLEOTIDE SEQUENCE [LARGE SCALE GENOMIC DNA]</scope>
    <source>
        <strain evidence="5">Bin_42_2</strain>
    </source>
</reference>
<name>A0A5C7WLW8_METME</name>
<evidence type="ECO:0000256" key="1">
    <source>
        <dbReference type="ARBA" id="ARBA00022729"/>
    </source>
</evidence>
<keyword evidence="2" id="KW-0175">Coiled coil</keyword>
<dbReference type="GO" id="GO:0004222">
    <property type="term" value="F:metalloendopeptidase activity"/>
    <property type="evidence" value="ECO:0007669"/>
    <property type="project" value="TreeGrafter"/>
</dbReference>
<comment type="caution">
    <text evidence="5">The sequence shown here is derived from an EMBL/GenBank/DDBJ whole genome shotgun (WGS) entry which is preliminary data.</text>
</comment>
<dbReference type="RefSeq" id="WP_124552261.1">
    <property type="nucleotide sequence ID" value="NZ_CP033953.1"/>
</dbReference>
<dbReference type="FunFam" id="2.70.70.10:FF:000006">
    <property type="entry name" value="M23 family peptidase"/>
    <property type="match status" value="1"/>
</dbReference>
<dbReference type="Pfam" id="PF01551">
    <property type="entry name" value="Peptidase_M23"/>
    <property type="match status" value="1"/>
</dbReference>
<dbReference type="InterPro" id="IPR050570">
    <property type="entry name" value="Cell_wall_metabolism_enzyme"/>
</dbReference>